<keyword evidence="5" id="KW-1185">Reference proteome</keyword>
<organism evidence="3 6">
    <name type="scientific">Adineta steineri</name>
    <dbReference type="NCBI Taxonomy" id="433720"/>
    <lineage>
        <taxon>Eukaryota</taxon>
        <taxon>Metazoa</taxon>
        <taxon>Spiralia</taxon>
        <taxon>Gnathifera</taxon>
        <taxon>Rotifera</taxon>
        <taxon>Eurotatoria</taxon>
        <taxon>Bdelloidea</taxon>
        <taxon>Adinetida</taxon>
        <taxon>Adinetidae</taxon>
        <taxon>Adineta</taxon>
    </lineage>
</organism>
<dbReference type="Proteomes" id="UP000663832">
    <property type="component" value="Unassembled WGS sequence"/>
</dbReference>
<dbReference type="PANTHER" id="PTHR43686:SF1">
    <property type="entry name" value="AMINOTRAN_5 DOMAIN-CONTAINING PROTEIN"/>
    <property type="match status" value="1"/>
</dbReference>
<dbReference type="Proteomes" id="UP000663877">
    <property type="component" value="Unassembled WGS sequence"/>
</dbReference>
<feature type="region of interest" description="Disordered" evidence="1">
    <location>
        <begin position="184"/>
        <end position="222"/>
    </location>
</feature>
<dbReference type="PANTHER" id="PTHR43686">
    <property type="entry name" value="SULFURTRANSFERASE-RELATED"/>
    <property type="match status" value="1"/>
</dbReference>
<protein>
    <recommendedName>
        <fullName evidence="2">Aminotransferase class V domain-containing protein</fullName>
    </recommendedName>
</protein>
<dbReference type="EMBL" id="CAJNOM010001093">
    <property type="protein sequence ID" value="CAF1591378.1"/>
    <property type="molecule type" value="Genomic_DNA"/>
</dbReference>
<dbReference type="OrthoDB" id="420046at2759"/>
<dbReference type="Gene3D" id="3.40.640.10">
    <property type="entry name" value="Type I PLP-dependent aspartate aminotransferase-like (Major domain)"/>
    <property type="match status" value="1"/>
</dbReference>
<feature type="region of interest" description="Disordered" evidence="1">
    <location>
        <begin position="44"/>
        <end position="72"/>
    </location>
</feature>
<feature type="region of interest" description="Disordered" evidence="1">
    <location>
        <begin position="241"/>
        <end position="269"/>
    </location>
</feature>
<feature type="region of interest" description="Disordered" evidence="1">
    <location>
        <begin position="901"/>
        <end position="924"/>
    </location>
</feature>
<dbReference type="Gene3D" id="3.90.1150.10">
    <property type="entry name" value="Aspartate Aminotransferase, domain 1"/>
    <property type="match status" value="1"/>
</dbReference>
<feature type="domain" description="Aminotransferase class V" evidence="2">
    <location>
        <begin position="340"/>
        <end position="684"/>
    </location>
</feature>
<comment type="caution">
    <text evidence="3">The sequence shown here is derived from an EMBL/GenBank/DDBJ whole genome shotgun (WGS) entry which is preliminary data.</text>
</comment>
<dbReference type="InterPro" id="IPR015424">
    <property type="entry name" value="PyrdxlP-dep_Trfase"/>
</dbReference>
<dbReference type="SUPFAM" id="SSF53383">
    <property type="entry name" value="PLP-dependent transferases"/>
    <property type="match status" value="1"/>
</dbReference>
<dbReference type="InterPro" id="IPR015421">
    <property type="entry name" value="PyrdxlP-dep_Trfase_major"/>
</dbReference>
<accession>A0A815GBZ5</accession>
<gene>
    <name evidence="3" type="ORF">BJG266_LOCUS34168</name>
    <name evidence="4" type="ORF">QVE165_LOCUS51306</name>
</gene>
<evidence type="ECO:0000313" key="5">
    <source>
        <dbReference type="Proteomes" id="UP000663832"/>
    </source>
</evidence>
<evidence type="ECO:0000313" key="6">
    <source>
        <dbReference type="Proteomes" id="UP000663877"/>
    </source>
</evidence>
<dbReference type="EMBL" id="CAJNOI010000727">
    <property type="protein sequence ID" value="CAF1336404.1"/>
    <property type="molecule type" value="Genomic_DNA"/>
</dbReference>
<feature type="compositionally biased region" description="Polar residues" evidence="1">
    <location>
        <begin position="247"/>
        <end position="258"/>
    </location>
</feature>
<name>A0A815GBZ5_9BILA</name>
<sequence>MHQHQQQHPQHSHIHQAIYARQQQQQQEANILFHQYNQFQLRPIQNGYSNPSLTYEPQKQQQQSQSPQQQLYRPDQLVPQTATQIPTPVQHQQLQQQLQQHVQQQIQQQMPRSSPVNMMQVSPTDIWHSGSPILTNTEPFRPISHTLSRTRLDIHSLNALANSIGSNPSSPPLNASFESPKTVHFIQGKQQSADNRRRRQRQHSGSSCYESDSPDTSSDDDDEYKWRLAKVNIVETLSSLSKKKRSNSMGRTDSQPNEQESKDIYQKPRNNNVVFPAINNIYQNIPNKTNITGNRSRLIQYIDENIIGKDHVFLGPWGFRRMIYCDYTASGRPLEFIESYLRSHILPLYGNTHSETSLCAQQSTKFREEARNIIKKSVNGNDNDVLIFTGTGTTGAVHALVVCFDLHDETTRKNTVVIISAFEHHSNILPWKETGVELIRVPTTQHGLLDKVFLKEKLQHYAKLKKRIICSLNAASNITGIYTDVDSVSTLVHSFSGLIFWDYATAAPYVKIDMNPSATAYKDAVFISPHKFVGGPGTPGVLIAKKNLFSLKAPKSAGGGTVNYVTRTATEYNHSIEIREEGGTPDIIGCIRAGLVFQLKDSLDLTYIQAREDELVKRFFRRCKKLDNLILLGSQTVARLPIFSFGIYIPGVCKYLHHNLVCRLFNDLFGIQVRSGCACAGPYALDLLNVNDVKSDIYAMFMTEDVRLRGNDKIVRTMLMKPGFTRLNLPYFASDEEIDFIIDAVEFISIHGWKFLPLYTYDPTSGGWEHRSGFQLAQSSLEDITYKAGKMQYYARRSDSSPPRGEKNLPDPAREAKLLAVEAVRHAIETIDYTSDPPLNVPDKYKNMVWFALPIDIALMMIKQNETGQESNGDIHSIPFIPDDAKARLLASSKAKSTINVRDAALNKKKPSPNNLSSSTSRMR</sequence>
<proteinExistence type="predicted"/>
<dbReference type="Pfam" id="PF00266">
    <property type="entry name" value="Aminotran_5"/>
    <property type="match status" value="1"/>
</dbReference>
<evidence type="ECO:0000259" key="2">
    <source>
        <dbReference type="Pfam" id="PF00266"/>
    </source>
</evidence>
<evidence type="ECO:0000313" key="4">
    <source>
        <dbReference type="EMBL" id="CAF1591378.1"/>
    </source>
</evidence>
<dbReference type="InterPro" id="IPR000192">
    <property type="entry name" value="Aminotrans_V_dom"/>
</dbReference>
<feature type="compositionally biased region" description="Polar residues" evidence="1">
    <location>
        <begin position="46"/>
        <end position="55"/>
    </location>
</feature>
<evidence type="ECO:0000313" key="3">
    <source>
        <dbReference type="EMBL" id="CAF1336404.1"/>
    </source>
</evidence>
<feature type="compositionally biased region" description="Low complexity" evidence="1">
    <location>
        <begin position="912"/>
        <end position="924"/>
    </location>
</feature>
<reference evidence="3" key="1">
    <citation type="submission" date="2021-02" db="EMBL/GenBank/DDBJ databases">
        <authorList>
            <person name="Nowell W R."/>
        </authorList>
    </citation>
    <scope>NUCLEOTIDE SEQUENCE</scope>
</reference>
<feature type="compositionally biased region" description="Low complexity" evidence="1">
    <location>
        <begin position="57"/>
        <end position="70"/>
    </location>
</feature>
<dbReference type="AlphaFoldDB" id="A0A815GBZ5"/>
<evidence type="ECO:0000256" key="1">
    <source>
        <dbReference type="SAM" id="MobiDB-lite"/>
    </source>
</evidence>
<dbReference type="InterPro" id="IPR015422">
    <property type="entry name" value="PyrdxlP-dep_Trfase_small"/>
</dbReference>